<dbReference type="SMART" id="SM00060">
    <property type="entry name" value="FN3"/>
    <property type="match status" value="1"/>
</dbReference>
<dbReference type="PROSITE" id="PS50853">
    <property type="entry name" value="FN3"/>
    <property type="match status" value="1"/>
</dbReference>
<dbReference type="InterPro" id="IPR013320">
    <property type="entry name" value="ConA-like_dom_sf"/>
</dbReference>
<dbReference type="EMBL" id="JAIUJR010000001">
    <property type="protein sequence ID" value="MCA0131360.1"/>
    <property type="molecule type" value="Genomic_DNA"/>
</dbReference>
<evidence type="ECO:0000256" key="1">
    <source>
        <dbReference type="ARBA" id="ARBA00022729"/>
    </source>
</evidence>
<evidence type="ECO:0000256" key="2">
    <source>
        <dbReference type="SAM" id="SignalP"/>
    </source>
</evidence>
<evidence type="ECO:0000313" key="5">
    <source>
        <dbReference type="EMBL" id="MCA0131360.1"/>
    </source>
</evidence>
<protein>
    <submittedName>
        <fullName evidence="5">DUF5011 domain-containing protein</fullName>
    </submittedName>
</protein>
<dbReference type="Gene3D" id="2.60.40.10">
    <property type="entry name" value="Immunoglobulins"/>
    <property type="match status" value="9"/>
</dbReference>
<dbReference type="Pfam" id="PF00629">
    <property type="entry name" value="MAM"/>
    <property type="match status" value="3"/>
</dbReference>
<dbReference type="Pfam" id="PF13583">
    <property type="entry name" value="Reprolysin_4"/>
    <property type="match status" value="1"/>
</dbReference>
<dbReference type="InterPro" id="IPR026444">
    <property type="entry name" value="Secre_tail"/>
</dbReference>
<dbReference type="NCBIfam" id="TIGR04183">
    <property type="entry name" value="Por_Secre_tail"/>
    <property type="match status" value="1"/>
</dbReference>
<dbReference type="InterPro" id="IPR000998">
    <property type="entry name" value="MAM_dom"/>
</dbReference>
<dbReference type="Pfam" id="PF00041">
    <property type="entry name" value="fn3"/>
    <property type="match status" value="1"/>
</dbReference>
<dbReference type="PANTHER" id="PTHR23282">
    <property type="entry name" value="APICAL ENDOSOMAL GLYCOPROTEIN PRECURSOR"/>
    <property type="match status" value="1"/>
</dbReference>
<feature type="chain" id="PRO_5046545026" evidence="2">
    <location>
        <begin position="20"/>
        <end position="2071"/>
    </location>
</feature>
<evidence type="ECO:0000313" key="6">
    <source>
        <dbReference type="Proteomes" id="UP001198901"/>
    </source>
</evidence>
<dbReference type="Pfam" id="PF16403">
    <property type="entry name" value="Bact_surface_Ig-like"/>
    <property type="match status" value="7"/>
</dbReference>
<reference evidence="6" key="1">
    <citation type="submission" date="2023-07" db="EMBL/GenBank/DDBJ databases">
        <authorList>
            <person name="Yue Y."/>
        </authorList>
    </citation>
    <scope>NUCLEOTIDE SEQUENCE [LARGE SCALE GENOMIC DNA]</scope>
    <source>
        <strain evidence="6">D23</strain>
    </source>
</reference>
<dbReference type="CDD" id="cd00063">
    <property type="entry name" value="FN3"/>
    <property type="match status" value="1"/>
</dbReference>
<dbReference type="InterPro" id="IPR051560">
    <property type="entry name" value="MAM_domain-containing"/>
</dbReference>
<dbReference type="InterPro" id="IPR036116">
    <property type="entry name" value="FN3_sf"/>
</dbReference>
<keyword evidence="6" id="KW-1185">Reference proteome</keyword>
<dbReference type="PANTHER" id="PTHR23282:SF101">
    <property type="entry name" value="MAM DOMAIN-CONTAINING PROTEIN"/>
    <property type="match status" value="1"/>
</dbReference>
<evidence type="ECO:0000259" key="4">
    <source>
        <dbReference type="PROSITE" id="PS50853"/>
    </source>
</evidence>
<dbReference type="InterPro" id="IPR003961">
    <property type="entry name" value="FN3_dom"/>
</dbReference>
<comment type="caution">
    <text evidence="5">The sequence shown here is derived from an EMBL/GenBank/DDBJ whole genome shotgun (WGS) entry which is preliminary data.</text>
</comment>
<dbReference type="CDD" id="cd06263">
    <property type="entry name" value="MAM"/>
    <property type="match status" value="3"/>
</dbReference>
<dbReference type="Proteomes" id="UP001198901">
    <property type="component" value="Unassembled WGS sequence"/>
</dbReference>
<dbReference type="SUPFAM" id="SSF55486">
    <property type="entry name" value="Metalloproteases ('zincins'), catalytic domain"/>
    <property type="match status" value="1"/>
</dbReference>
<dbReference type="PROSITE" id="PS50060">
    <property type="entry name" value="MAM_2"/>
    <property type="match status" value="3"/>
</dbReference>
<dbReference type="Gene3D" id="2.60.120.200">
    <property type="match status" value="3"/>
</dbReference>
<dbReference type="RefSeq" id="WP_224525006.1">
    <property type="nucleotide sequence ID" value="NZ_JAIUJR010000001.1"/>
</dbReference>
<dbReference type="InterPro" id="IPR032179">
    <property type="entry name" value="Cry22Aa_Ig-like"/>
</dbReference>
<dbReference type="InterPro" id="IPR013783">
    <property type="entry name" value="Ig-like_fold"/>
</dbReference>
<feature type="domain" description="MAM" evidence="3">
    <location>
        <begin position="1643"/>
        <end position="1812"/>
    </location>
</feature>
<sequence>MKVKLLLLILVMSTSLNWAQSKVFWQQQNLRNNTITKPSHQSLKSYQTFSLDTQALRQALVNAPDRNSNATSSNVVLSFPNSEGTLERFAIMEASVMHPDLQARYPNIRSYVGQGVDDASSVIRFSITPQGFNAMILSGHGPSTFIEPIARNSNSYIVFNRRERIDYNDNFECQVTDHINSSMSSGTALRNADDGILRTYRLVVSATGEYTQFHGGTKAQALAAINTTMTRVNGIYETDFNVTMVLIANTDDVIYTNTATDPYGNTTSNYNSQLQNTLTSVIGESNYDIGHLFANLQNNGNAGCIGCVCVNGQKGSGWTSLTIPEGDPFDVDYVAHEMGHQFGGNHTFTFSNEGTGAQMEPGSGSTIMGYAGITGATDVQSNSDPYFHAASVQQITDYIKTTSCQTNTATGNAVPVVNAGPNHTIPAGTPFVLDGTATDADTGDVLTYCWEQFDVGSPTTTNPSVNNTSGTAFRSFTPTTDTKRYFPRLATVKTGATSWQWEAVPNVSRNMTFRLTVRDNQAGGGTNNSDDVVVSVTANAGPFVVNSPNTNVTWDAGTTRTVTWNVAGTTGNSVNAANVDIFLSTDGGDTYPITLATGVPNDGSHDIVVPNNQGNQNRVMVKGANNIFFDISNTNFTIGPPVVCNATVPTGLAASNVGATTATLSWNAVPGASYDLRYRQVGTSTWTTESVSGISSSLSGLTTLTQYEAQVRSKCAGGATSAYSGLINFTTTDVQLNYCNSASTNVNDEFISRVQLNTIDNSSGGQFYSDFTSISTTLTKGTQYTVTITPTWTGTVYAEGYSVWIDYNRDGDFIDAGEQVFTQAPTQATPVSGNFTVPAGATENSTRMRVTLSYNANVGPCDSFTYGEVEDYTIVIEGSGPDTTPPVITLNGASPIDLTLGGTYTELGASANDNVDGDISANVIIGGDTVDTNTLGTYIVTYNVSDAAGNAATEVTRTVNVNEPSNGCSGGISTYPYNEGFEGSIGLWSQNTGDDLDWTVNSGTTPSNNTGPSSAIQGSSYIYVEASGNGTGYPNKRAIITSPCFDLNGVASASFDFQYHMFGATDMGTIDLEITNDEGATWTSIWSQSGNQGNQWNSQSVSLDSYVGSGVQLRFNRFVGSTWQADIAIDAIALTTSGPDVTPPVITLNGPATLDLNVGETYTEQGATATDNVDGDLTSSIVIGGDVVNTSLAGVYVVTYNVSDAAGNAATQVTRTITVIADTTPPVITLNGPATLDLNVGETYTEQGATATDNIDGDISSSIVIGGDAVNTSVAGVYVVTYNVSDAAGNAATQVTRTVTVIADTTPPVITLIGASTIDLNVGETYTEQGATATDNIDGDISSSIVIGGDVVNTSVAGVYVVTYNVSDAAGNAATQVTRTVTVIADTTPPVITLIGASIINLELGDSYTDQGATATDNIDGDLTSSIVVGGAIVDTNTVGSYVITYNVSDTAGNAATQVTRTVNVNPDITPPVITLIGANPIDLNEGDTYNELGATATDNIDGDISANIVITGTVNTAVAGTYFVNYNVSDAAGNAATQVTRTVNVIADTTPPVITLIGASTVNLFVGDTYTEQGATATDNLDGDITASIIITGNVNTNVAGNYQVEYNVSDNAGNVATEVIRSVNVSELSTGCSGGITTYPYSEGFEGSIGAWTQSVADDINWTVNSNGTPSSGTGPSSAIEGTSYIYVEASGNGTGYPNKRAIITSPCFNLSGLSEASFNFSYHQFGAADMGTIDLEISDDDGASWISIWNSSGNLGSSWQLANVNLNAYVGGSVQLRFNRVTGSTWQADIAIDNVSLTEGVPVVEGCSGGITSFPYSEGFENTLGAWTQSTADDLNWTVDANGTPSSGTGPSSAIQGSFYIYVEASGNNVGYPNKQAIINSPCFDLSSVSDANFSFNYHQYGATDMGTLSLEASNNDGASWVSIWSSSGNLGNSWQSETVSLSAYTGGSVQLRFNRVTGGTWQADIAIDNINLTTSGAAREIDNVATSGELNFDVEIFPNPVKGQYLNVRTKLKDINFEVYNSIGQLVSKGKLTDYNINVSAFDAGVYHVRFISEDKTIIKRFIKNQE</sequence>
<dbReference type="SUPFAM" id="SSF49265">
    <property type="entry name" value="Fibronectin type III"/>
    <property type="match status" value="1"/>
</dbReference>
<name>A0ABS7XMW4_9FLAO</name>
<dbReference type="SMART" id="SM00137">
    <property type="entry name" value="MAM"/>
    <property type="match status" value="3"/>
</dbReference>
<dbReference type="Gene3D" id="3.40.390.10">
    <property type="entry name" value="Collagenase (Catalytic Domain)"/>
    <property type="match status" value="1"/>
</dbReference>
<organism evidence="5 6">
    <name type="scientific">Winogradskyella alexanderae</name>
    <dbReference type="NCBI Taxonomy" id="2877123"/>
    <lineage>
        <taxon>Bacteria</taxon>
        <taxon>Pseudomonadati</taxon>
        <taxon>Bacteroidota</taxon>
        <taxon>Flavobacteriia</taxon>
        <taxon>Flavobacteriales</taxon>
        <taxon>Flavobacteriaceae</taxon>
        <taxon>Winogradskyella</taxon>
    </lineage>
</organism>
<evidence type="ECO:0000259" key="3">
    <source>
        <dbReference type="PROSITE" id="PS50060"/>
    </source>
</evidence>
<feature type="domain" description="Fibronectin type-III" evidence="4">
    <location>
        <begin position="648"/>
        <end position="734"/>
    </location>
</feature>
<dbReference type="Pfam" id="PF20009">
    <property type="entry name" value="GEVED"/>
    <property type="match status" value="1"/>
</dbReference>
<dbReference type="InterPro" id="IPR045474">
    <property type="entry name" value="GEVED"/>
</dbReference>
<dbReference type="InterPro" id="IPR024079">
    <property type="entry name" value="MetalloPept_cat_dom_sf"/>
</dbReference>
<feature type="domain" description="MAM" evidence="3">
    <location>
        <begin position="977"/>
        <end position="1135"/>
    </location>
</feature>
<gene>
    <name evidence="5" type="ORF">LBU54_02100</name>
</gene>
<dbReference type="SUPFAM" id="SSF49899">
    <property type="entry name" value="Concanavalin A-like lectins/glucanases"/>
    <property type="match status" value="3"/>
</dbReference>
<feature type="domain" description="MAM" evidence="3">
    <location>
        <begin position="1819"/>
        <end position="1983"/>
    </location>
</feature>
<feature type="signal peptide" evidence="2">
    <location>
        <begin position="1"/>
        <end position="19"/>
    </location>
</feature>
<proteinExistence type="predicted"/>
<dbReference type="NCBIfam" id="NF038128">
    <property type="entry name" value="choice_anch_J"/>
    <property type="match status" value="1"/>
</dbReference>
<keyword evidence="1 2" id="KW-0732">Signal</keyword>
<accession>A0ABS7XMW4</accession>
<dbReference type="Pfam" id="PF18962">
    <property type="entry name" value="Por_Secre_tail"/>
    <property type="match status" value="1"/>
</dbReference>